<dbReference type="PIRSF" id="PIRSF000538">
    <property type="entry name" value="GlpK"/>
    <property type="match status" value="1"/>
</dbReference>
<feature type="binding site" evidence="7">
    <location>
        <position position="407"/>
    </location>
    <ligand>
        <name>ADP</name>
        <dbReference type="ChEBI" id="CHEBI:456216"/>
    </ligand>
</feature>
<feature type="binding site" evidence="7">
    <location>
        <position position="11"/>
    </location>
    <ligand>
        <name>sn-glycerol 3-phosphate</name>
        <dbReference type="ChEBI" id="CHEBI:57597"/>
    </ligand>
</feature>
<dbReference type="PROSITE" id="PS00445">
    <property type="entry name" value="FGGY_KINASES_2"/>
    <property type="match status" value="1"/>
</dbReference>
<feature type="binding site" evidence="7">
    <location>
        <position position="242"/>
    </location>
    <ligand>
        <name>glycerol</name>
        <dbReference type="ChEBI" id="CHEBI:17754"/>
    </ligand>
</feature>
<keyword evidence="3 7" id="KW-0547">Nucleotide-binding</keyword>
<feature type="binding site" evidence="7">
    <location>
        <position position="241"/>
    </location>
    <ligand>
        <name>sn-glycerol 3-phosphate</name>
        <dbReference type="ChEBI" id="CHEBI:57597"/>
    </ligand>
</feature>
<dbReference type="Proteomes" id="UP000321323">
    <property type="component" value="Chromosome"/>
</dbReference>
<feature type="binding site" evidence="7">
    <location>
        <position position="12"/>
    </location>
    <ligand>
        <name>ATP</name>
        <dbReference type="ChEBI" id="CHEBI:30616"/>
    </ligand>
</feature>
<feature type="binding site" evidence="7">
    <location>
        <position position="132"/>
    </location>
    <ligand>
        <name>sn-glycerol 3-phosphate</name>
        <dbReference type="ChEBI" id="CHEBI:57597"/>
    </ligand>
</feature>
<evidence type="ECO:0000256" key="6">
    <source>
        <dbReference type="ARBA" id="ARBA00022840"/>
    </source>
</evidence>
<dbReference type="HAMAP" id="MF_00186">
    <property type="entry name" value="Glycerol_kin"/>
    <property type="match status" value="1"/>
</dbReference>
<dbReference type="NCBIfam" id="TIGR01311">
    <property type="entry name" value="glycerol_kin"/>
    <property type="match status" value="1"/>
</dbReference>
<dbReference type="Pfam" id="PF02782">
    <property type="entry name" value="FGGY_C"/>
    <property type="match status" value="1"/>
</dbReference>
<sequence length="500" mass="53345">MAYLLALDQGTSSSRSIVFRDGAVVASAQQEFTQIFPQPGWVEHNPDELWRSQLATAREVLAKAGLRAGDIAALGITNQRETTVVWERASGRPIFNAIVWQDRRTEALCERLRADGLADAIRAKTGLVLDPYFSATKLKWILDNVDGARERAARGELAFGTVDAWLAWNLTGGRAHVTDVSNAARTMLWNIHERRWDPELLAWLDIPAELLPTVHPSSHLFGMTDAEWLGAEVCIGGIAGDQQAALFGQACFQPGMAKNTYGTGCFMLLNTGSECAVSNNGLISTAACEAQGRHQYALEGSVFIGGAVVQWLRDGLKAIKSASEIEALAASVPDAGGVVFVPSFTGLGAPYWVPSAKGAMFGLSRGTTVAHIARAALESIAFQSAALLQAMQRDAAAPITELRVDGGACANSLLLQFQADLLGIPVVRPVVTETTALGAASLAGLAAGVYQGTADLAQQWRVDRVFEPATGRDEAQRRVQGWEQAVSQLRSGCAESAFAV</sequence>
<feature type="binding site" evidence="7">
    <location>
        <position position="81"/>
    </location>
    <ligand>
        <name>sn-glycerol 3-phosphate</name>
        <dbReference type="ChEBI" id="CHEBI:57597"/>
    </ligand>
</feature>
<feature type="binding site" evidence="7">
    <location>
        <position position="15"/>
    </location>
    <ligand>
        <name>ADP</name>
        <dbReference type="ChEBI" id="CHEBI:456216"/>
    </ligand>
</feature>
<dbReference type="EC" id="2.7.1.30" evidence="7"/>
<keyword evidence="4 7" id="KW-0418">Kinase</keyword>
<feature type="domain" description="Carbohydrate kinase FGGY C-terminal" evidence="10">
    <location>
        <begin position="258"/>
        <end position="447"/>
    </location>
</feature>
<comment type="catalytic activity">
    <reaction evidence="7">
        <text>glycerol + ATP = sn-glycerol 3-phosphate + ADP + H(+)</text>
        <dbReference type="Rhea" id="RHEA:21644"/>
        <dbReference type="ChEBI" id="CHEBI:15378"/>
        <dbReference type="ChEBI" id="CHEBI:17754"/>
        <dbReference type="ChEBI" id="CHEBI:30616"/>
        <dbReference type="ChEBI" id="CHEBI:57597"/>
        <dbReference type="ChEBI" id="CHEBI:456216"/>
        <dbReference type="EC" id="2.7.1.30"/>
    </reaction>
</comment>
<dbReference type="EMBL" id="CP136508">
    <property type="protein sequence ID" value="WUR12460.1"/>
    <property type="molecule type" value="Genomic_DNA"/>
</dbReference>
<evidence type="ECO:0000259" key="10">
    <source>
        <dbReference type="Pfam" id="PF02782"/>
    </source>
</evidence>
<dbReference type="Pfam" id="PF00370">
    <property type="entry name" value="FGGY_N"/>
    <property type="match status" value="1"/>
</dbReference>
<proteinExistence type="inferred from homology"/>
<dbReference type="NCBIfam" id="NF000756">
    <property type="entry name" value="PRK00047.1"/>
    <property type="match status" value="1"/>
</dbReference>
<feature type="binding site" evidence="7">
    <location>
        <position position="132"/>
    </location>
    <ligand>
        <name>glycerol</name>
        <dbReference type="ChEBI" id="CHEBI:17754"/>
    </ligand>
</feature>
<dbReference type="GO" id="GO:0004370">
    <property type="term" value="F:glycerol kinase activity"/>
    <property type="evidence" value="ECO:0007669"/>
    <property type="project" value="UniProtKB-EC"/>
</dbReference>
<dbReference type="PANTHER" id="PTHR10196">
    <property type="entry name" value="SUGAR KINASE"/>
    <property type="match status" value="1"/>
</dbReference>
<comment type="similarity">
    <text evidence="1 7 8">Belongs to the FGGY kinase family.</text>
</comment>
<keyword evidence="2 7" id="KW-0808">Transferase</keyword>
<keyword evidence="12" id="KW-1185">Reference proteome</keyword>
<dbReference type="InterPro" id="IPR018483">
    <property type="entry name" value="Carb_kinase_FGGY_CS"/>
</dbReference>
<feature type="binding site" evidence="7">
    <location>
        <position position="306"/>
    </location>
    <ligand>
        <name>ATP</name>
        <dbReference type="ChEBI" id="CHEBI:30616"/>
    </ligand>
</feature>
<evidence type="ECO:0000256" key="1">
    <source>
        <dbReference type="ARBA" id="ARBA00009156"/>
    </source>
</evidence>
<feature type="binding site" evidence="7">
    <location>
        <position position="310"/>
    </location>
    <ligand>
        <name>ATP</name>
        <dbReference type="ChEBI" id="CHEBI:30616"/>
    </ligand>
</feature>
<protein>
    <recommendedName>
        <fullName evidence="7">Glycerol kinase</fullName>
        <ecNumber evidence="7">2.7.1.30</ecNumber>
    </recommendedName>
    <alternativeName>
        <fullName evidence="7">ATP:glycerol 3-phosphotransferase</fullName>
    </alternativeName>
    <alternativeName>
        <fullName evidence="7">Glycerokinase</fullName>
        <shortName evidence="7">GK</shortName>
    </alternativeName>
</protein>
<evidence type="ECO:0000313" key="12">
    <source>
        <dbReference type="Proteomes" id="UP000321323"/>
    </source>
</evidence>
<dbReference type="InterPro" id="IPR000577">
    <property type="entry name" value="Carb_kinase_FGGY"/>
</dbReference>
<feature type="binding site" evidence="7">
    <location>
        <position position="407"/>
    </location>
    <ligand>
        <name>ATP</name>
        <dbReference type="ChEBI" id="CHEBI:30616"/>
    </ligand>
</feature>
<keyword evidence="5 7" id="KW-0319">Glycerol metabolism</keyword>
<organism evidence="11 12">
    <name type="scientific">[Empedobacter] haloabium</name>
    <dbReference type="NCBI Taxonomy" id="592317"/>
    <lineage>
        <taxon>Bacteria</taxon>
        <taxon>Pseudomonadati</taxon>
        <taxon>Pseudomonadota</taxon>
        <taxon>Betaproteobacteria</taxon>
        <taxon>Burkholderiales</taxon>
        <taxon>Oxalobacteraceae</taxon>
        <taxon>Telluria group</taxon>
        <taxon>Telluria group incertae sedis</taxon>
    </lineage>
</organism>
<evidence type="ECO:0000259" key="9">
    <source>
        <dbReference type="Pfam" id="PF00370"/>
    </source>
</evidence>
<feature type="domain" description="Carbohydrate kinase FGGY N-terminal" evidence="9">
    <location>
        <begin position="3"/>
        <end position="248"/>
    </location>
</feature>
<accession>A0ABZ1UIA7</accession>
<dbReference type="InterPro" id="IPR005999">
    <property type="entry name" value="Glycerol_kin"/>
</dbReference>
<feature type="binding site" evidence="7">
    <location>
        <position position="11"/>
    </location>
    <ligand>
        <name>ADP</name>
        <dbReference type="ChEBI" id="CHEBI:456216"/>
    </ligand>
</feature>
<feature type="binding site" evidence="7">
    <location>
        <position position="263"/>
    </location>
    <ligand>
        <name>ADP</name>
        <dbReference type="ChEBI" id="CHEBI:456216"/>
    </ligand>
</feature>
<evidence type="ECO:0000256" key="4">
    <source>
        <dbReference type="ARBA" id="ARBA00022777"/>
    </source>
</evidence>
<dbReference type="InterPro" id="IPR018484">
    <property type="entry name" value="FGGY_N"/>
</dbReference>
<evidence type="ECO:0000256" key="2">
    <source>
        <dbReference type="ARBA" id="ARBA00022679"/>
    </source>
</evidence>
<feature type="binding site" evidence="7">
    <location>
        <position position="81"/>
    </location>
    <ligand>
        <name>glycerol</name>
        <dbReference type="ChEBI" id="CHEBI:17754"/>
    </ligand>
</feature>
<feature type="binding site" evidence="7">
    <location>
        <position position="11"/>
    </location>
    <ligand>
        <name>ATP</name>
        <dbReference type="ChEBI" id="CHEBI:30616"/>
    </ligand>
</feature>
<reference evidence="11 12" key="1">
    <citation type="journal article" date="2019" name="Int. J. Syst. Evol. Microbiol.">
        <title>The Draft Whole-Genome Sequence of the Antibiotic Producer Empedobacter haloabium ATCC 31962 Provides Indications for Its Taxonomic Reclassification.</title>
        <authorList>
            <person name="Miess H."/>
            <person name="Arlt P."/>
            <person name="Apel A.K."/>
            <person name="Weber T."/>
            <person name="Nieselt K."/>
            <person name="Hanssen F."/>
            <person name="Czemmel S."/>
            <person name="Nahnsen S."/>
            <person name="Gross H."/>
        </authorList>
    </citation>
    <scope>NUCLEOTIDE SEQUENCE [LARGE SCALE GENOMIC DNA]</scope>
    <source>
        <strain evidence="11 12">ATCC 31962</strain>
    </source>
</reference>
<evidence type="ECO:0000256" key="8">
    <source>
        <dbReference type="RuleBase" id="RU003733"/>
    </source>
</evidence>
<dbReference type="CDD" id="cd07786">
    <property type="entry name" value="FGGY_EcGK_like"/>
    <property type="match status" value="1"/>
</dbReference>
<dbReference type="PROSITE" id="PS00933">
    <property type="entry name" value="FGGY_KINASES_1"/>
    <property type="match status" value="1"/>
</dbReference>
<feature type="binding site" evidence="7">
    <location>
        <position position="13"/>
    </location>
    <ligand>
        <name>ATP</name>
        <dbReference type="ChEBI" id="CHEBI:30616"/>
    </ligand>
</feature>
<feature type="binding site" evidence="7">
    <location>
        <position position="80"/>
    </location>
    <ligand>
        <name>sn-glycerol 3-phosphate</name>
        <dbReference type="ChEBI" id="CHEBI:57597"/>
    </ligand>
</feature>
<feature type="binding site" evidence="7">
    <location>
        <position position="263"/>
    </location>
    <ligand>
        <name>ATP</name>
        <dbReference type="ChEBI" id="CHEBI:30616"/>
    </ligand>
</feature>
<comment type="function">
    <text evidence="7">Key enzyme in the regulation of glycerol uptake and metabolism. Catalyzes the phosphorylation of glycerol to yield sn-glycerol 3-phosphate.</text>
</comment>
<feature type="binding site" evidence="7">
    <location>
        <position position="411"/>
    </location>
    <ligand>
        <name>ADP</name>
        <dbReference type="ChEBI" id="CHEBI:456216"/>
    </ligand>
</feature>
<dbReference type="Gene3D" id="3.30.420.40">
    <property type="match status" value="2"/>
</dbReference>
<comment type="activity regulation">
    <text evidence="7">Inhibited by fructose 1,6-bisphosphate (FBP).</text>
</comment>
<feature type="binding site" evidence="7">
    <location>
        <position position="241"/>
    </location>
    <ligand>
        <name>glycerol</name>
        <dbReference type="ChEBI" id="CHEBI:17754"/>
    </ligand>
</feature>
<comment type="pathway">
    <text evidence="7">Polyol metabolism; glycerol degradation via glycerol kinase pathway; sn-glycerol 3-phosphate from glycerol: step 1/1.</text>
</comment>
<evidence type="ECO:0000256" key="5">
    <source>
        <dbReference type="ARBA" id="ARBA00022798"/>
    </source>
</evidence>
<dbReference type="InterPro" id="IPR018485">
    <property type="entry name" value="FGGY_C"/>
</dbReference>
<feature type="binding site" evidence="7">
    <location>
        <position position="80"/>
    </location>
    <ligand>
        <name>glycerol</name>
        <dbReference type="ChEBI" id="CHEBI:17754"/>
    </ligand>
</feature>
<keyword evidence="6 7" id="KW-0067">ATP-binding</keyword>
<evidence type="ECO:0000313" key="11">
    <source>
        <dbReference type="EMBL" id="WUR12460.1"/>
    </source>
</evidence>
<dbReference type="PANTHER" id="PTHR10196:SF69">
    <property type="entry name" value="GLYCEROL KINASE"/>
    <property type="match status" value="1"/>
</dbReference>
<gene>
    <name evidence="7 11" type="primary">glpK</name>
    <name evidence="11" type="ORF">E7V67_022570</name>
</gene>
<evidence type="ECO:0000256" key="3">
    <source>
        <dbReference type="ARBA" id="ARBA00022741"/>
    </source>
</evidence>
<evidence type="ECO:0000256" key="7">
    <source>
        <dbReference type="HAMAP-Rule" id="MF_00186"/>
    </source>
</evidence>
<name>A0ABZ1UIA7_9BURK</name>
<feature type="binding site" evidence="7">
    <location>
        <position position="306"/>
    </location>
    <ligand>
        <name>ADP</name>
        <dbReference type="ChEBI" id="CHEBI:456216"/>
    </ligand>
</feature>
<dbReference type="InterPro" id="IPR043129">
    <property type="entry name" value="ATPase_NBD"/>
</dbReference>
<dbReference type="SUPFAM" id="SSF53067">
    <property type="entry name" value="Actin-like ATPase domain"/>
    <property type="match status" value="2"/>
</dbReference>